<keyword evidence="4" id="KW-1185">Reference proteome</keyword>
<feature type="domain" description="DUF112" evidence="2">
    <location>
        <begin position="22"/>
        <end position="441"/>
    </location>
</feature>
<protein>
    <submittedName>
        <fullName evidence="3">Tripartite tricarboxylate transporter permease</fullName>
    </submittedName>
</protein>
<keyword evidence="1" id="KW-0472">Membrane</keyword>
<evidence type="ECO:0000313" key="4">
    <source>
        <dbReference type="Proteomes" id="UP001524460"/>
    </source>
</evidence>
<feature type="transmembrane region" description="Helical" evidence="1">
    <location>
        <begin position="32"/>
        <end position="56"/>
    </location>
</feature>
<feature type="transmembrane region" description="Helical" evidence="1">
    <location>
        <begin position="167"/>
        <end position="185"/>
    </location>
</feature>
<feature type="transmembrane region" description="Helical" evidence="1">
    <location>
        <begin position="110"/>
        <end position="133"/>
    </location>
</feature>
<feature type="transmembrane region" description="Helical" evidence="1">
    <location>
        <begin position="357"/>
        <end position="380"/>
    </location>
</feature>
<dbReference type="RefSeq" id="WP_255043928.1">
    <property type="nucleotide sequence ID" value="NZ_JANEYT010000046.1"/>
</dbReference>
<name>A0ABT1N971_9GAMM</name>
<feature type="transmembrane region" description="Helical" evidence="1">
    <location>
        <begin position="392"/>
        <end position="411"/>
    </location>
</feature>
<evidence type="ECO:0000313" key="3">
    <source>
        <dbReference type="EMBL" id="MCQ1059814.1"/>
    </source>
</evidence>
<sequence length="511" mass="53783">MDILSVFGSMFWHIFTSPLLILILVGSTFLGIIFGAMPGLTATLGVALLTTLTYGLDNQTALLALLSIYVGGVYGGMYTSILLNIPGTAASAATAMDGYPMAQKGQTGRAFGLATTSSLIGSAIGMVFVALLSPMIAKAALQFTSYEYFLLALFGILISGSLTSPELAVKGWIAGLFGIWLSTIGQDHMQMYPRFTMGMHELDNGIDVVPVLIGAFGIPQIMSVLESKLKMKSMNAKSIGKLIPDMKTMFKNSRLIGSSALTGVGIGAVPGIGEDIASWVAYGIARKTSKKPETFGKGAPEGVISTSVANQACVGGAMIPLLSLGIPGSPPAVMLLGALMLHNVAPGPMLLKTNPDFIPQVTAILFAAALAMWVCGMILSKQVVHILRIPQTLFMPLIAVLCVIGSFALGMRVFNLYLMGGIGIISYFFMKLHVPIAPLVIGVILGPMADTSLRTGLKTTGGSLMPMIERPISFILVCLITMIICSQIPAVNKAMRSLFSNVKNKLATSSS</sequence>
<dbReference type="PANTHER" id="PTHR35342:SF5">
    <property type="entry name" value="TRICARBOXYLIC TRANSPORT PROTEIN"/>
    <property type="match status" value="1"/>
</dbReference>
<dbReference type="Proteomes" id="UP001524460">
    <property type="component" value="Unassembled WGS sequence"/>
</dbReference>
<accession>A0ABT1N971</accession>
<feature type="transmembrane region" description="Helical" evidence="1">
    <location>
        <begin position="417"/>
        <end position="445"/>
    </location>
</feature>
<comment type="caution">
    <text evidence="3">The sequence shown here is derived from an EMBL/GenBank/DDBJ whole genome shotgun (WGS) entry which is preliminary data.</text>
</comment>
<reference evidence="3 4" key="1">
    <citation type="submission" date="2022-07" db="EMBL/GenBank/DDBJ databases">
        <title>Photobacterium pectinilyticum sp. nov., a marine bacterium isolated from surface seawater of Qingdao offshore.</title>
        <authorList>
            <person name="Wang X."/>
        </authorList>
    </citation>
    <scope>NUCLEOTIDE SEQUENCE [LARGE SCALE GENOMIC DNA]</scope>
    <source>
        <strain evidence="3 4">ZSDE20</strain>
    </source>
</reference>
<feature type="transmembrane region" description="Helical" evidence="1">
    <location>
        <begin position="62"/>
        <end position="83"/>
    </location>
</feature>
<dbReference type="EMBL" id="JANEYT010000046">
    <property type="protein sequence ID" value="MCQ1059814.1"/>
    <property type="molecule type" value="Genomic_DNA"/>
</dbReference>
<evidence type="ECO:0000256" key="1">
    <source>
        <dbReference type="SAM" id="Phobius"/>
    </source>
</evidence>
<proteinExistence type="predicted"/>
<dbReference type="Pfam" id="PF01970">
    <property type="entry name" value="TctA"/>
    <property type="match status" value="1"/>
</dbReference>
<keyword evidence="1" id="KW-0812">Transmembrane</keyword>
<dbReference type="InterPro" id="IPR002823">
    <property type="entry name" value="DUF112_TM"/>
</dbReference>
<feature type="transmembrane region" description="Helical" evidence="1">
    <location>
        <begin position="472"/>
        <end position="491"/>
    </location>
</feature>
<feature type="transmembrane region" description="Helical" evidence="1">
    <location>
        <begin position="139"/>
        <end position="160"/>
    </location>
</feature>
<organism evidence="3 4">
    <name type="scientific">Photobacterium pectinilyticum</name>
    <dbReference type="NCBI Taxonomy" id="2906793"/>
    <lineage>
        <taxon>Bacteria</taxon>
        <taxon>Pseudomonadati</taxon>
        <taxon>Pseudomonadota</taxon>
        <taxon>Gammaproteobacteria</taxon>
        <taxon>Vibrionales</taxon>
        <taxon>Vibrionaceae</taxon>
        <taxon>Photobacterium</taxon>
    </lineage>
</organism>
<keyword evidence="1" id="KW-1133">Transmembrane helix</keyword>
<dbReference type="PANTHER" id="PTHR35342">
    <property type="entry name" value="TRICARBOXYLIC TRANSPORT PROTEIN"/>
    <property type="match status" value="1"/>
</dbReference>
<feature type="transmembrane region" description="Helical" evidence="1">
    <location>
        <begin position="205"/>
        <end position="225"/>
    </location>
</feature>
<evidence type="ECO:0000259" key="2">
    <source>
        <dbReference type="Pfam" id="PF01970"/>
    </source>
</evidence>
<gene>
    <name evidence="3" type="ORF">NHN17_17335</name>
</gene>
<feature type="transmembrane region" description="Helical" evidence="1">
    <location>
        <begin position="6"/>
        <end position="25"/>
    </location>
</feature>